<keyword evidence="1" id="KW-0547">Nucleotide-binding</keyword>
<evidence type="ECO:0000313" key="3">
    <source>
        <dbReference type="EMBL" id="KAK4786036.1"/>
    </source>
</evidence>
<evidence type="ECO:0000256" key="2">
    <source>
        <dbReference type="ARBA" id="ARBA00022840"/>
    </source>
</evidence>
<accession>A0AAN7LU82</accession>
<keyword evidence="2" id="KW-0067">ATP-binding</keyword>
<proteinExistence type="predicted"/>
<dbReference type="EMBL" id="JAXQNO010000013">
    <property type="protein sequence ID" value="KAK4786036.1"/>
    <property type="molecule type" value="Genomic_DNA"/>
</dbReference>
<gene>
    <name evidence="3" type="ORF">SAY86_002725</name>
</gene>
<evidence type="ECO:0000313" key="4">
    <source>
        <dbReference type="Proteomes" id="UP001346149"/>
    </source>
</evidence>
<dbReference type="InterPro" id="IPR027417">
    <property type="entry name" value="P-loop_NTPase"/>
</dbReference>
<dbReference type="GO" id="GO:0005737">
    <property type="term" value="C:cytoplasm"/>
    <property type="evidence" value="ECO:0007669"/>
    <property type="project" value="TreeGrafter"/>
</dbReference>
<keyword evidence="4" id="KW-1185">Reference proteome</keyword>
<dbReference type="CDD" id="cd00009">
    <property type="entry name" value="AAA"/>
    <property type="match status" value="1"/>
</dbReference>
<dbReference type="SUPFAM" id="SSF52540">
    <property type="entry name" value="P-loop containing nucleoside triphosphate hydrolases"/>
    <property type="match status" value="1"/>
</dbReference>
<evidence type="ECO:0000256" key="1">
    <source>
        <dbReference type="ARBA" id="ARBA00022741"/>
    </source>
</evidence>
<comment type="caution">
    <text evidence="3">The sequence shown here is derived from an EMBL/GenBank/DDBJ whole genome shotgun (WGS) entry which is preliminary data.</text>
</comment>
<dbReference type="GO" id="GO:0016887">
    <property type="term" value="F:ATP hydrolysis activity"/>
    <property type="evidence" value="ECO:0007669"/>
    <property type="project" value="TreeGrafter"/>
</dbReference>
<dbReference type="AlphaFoldDB" id="A0AAN7LU82"/>
<dbReference type="InterPro" id="IPR050130">
    <property type="entry name" value="ClpA_ClpB"/>
</dbReference>
<sequence length="204" mass="22442">MAMMRALQLMATRRNATRLGRSAFAAADGLSMKAPLLASPPMTASQSGYTFSRSRSMSSFFASPALRRSIRSWLGQQLFRKLQLNVKDLKEAIKAVLGNQRVTDQKSEGKYEALDKYGNDLTELARRGKLDPVIGRDDEIRRCIQILSRRTKNNPVIIGEPGVGKIAIAEGLAQRIVRGDVPEPLLNRKLISLDTGSLVAGAKF</sequence>
<reference evidence="3 4" key="1">
    <citation type="journal article" date="2023" name="Hortic Res">
        <title>Pangenome of water caltrop reveals structural variations and asymmetric subgenome divergence after allopolyploidization.</title>
        <authorList>
            <person name="Zhang X."/>
            <person name="Chen Y."/>
            <person name="Wang L."/>
            <person name="Yuan Y."/>
            <person name="Fang M."/>
            <person name="Shi L."/>
            <person name="Lu R."/>
            <person name="Comes H.P."/>
            <person name="Ma Y."/>
            <person name="Chen Y."/>
            <person name="Huang G."/>
            <person name="Zhou Y."/>
            <person name="Zheng Z."/>
            <person name="Qiu Y."/>
        </authorList>
    </citation>
    <scope>NUCLEOTIDE SEQUENCE [LARGE SCALE GENOMIC DNA]</scope>
    <source>
        <strain evidence="3">F231</strain>
    </source>
</reference>
<dbReference type="Gene3D" id="3.40.50.300">
    <property type="entry name" value="P-loop containing nucleotide triphosphate hydrolases"/>
    <property type="match status" value="1"/>
</dbReference>
<name>A0AAN7LU82_TRANT</name>
<dbReference type="Proteomes" id="UP001346149">
    <property type="component" value="Unassembled WGS sequence"/>
</dbReference>
<dbReference type="GO" id="GO:0034605">
    <property type="term" value="P:cellular response to heat"/>
    <property type="evidence" value="ECO:0007669"/>
    <property type="project" value="TreeGrafter"/>
</dbReference>
<dbReference type="GO" id="GO:0005524">
    <property type="term" value="F:ATP binding"/>
    <property type="evidence" value="ECO:0007669"/>
    <property type="project" value="UniProtKB-KW"/>
</dbReference>
<dbReference type="PANTHER" id="PTHR11638">
    <property type="entry name" value="ATP-DEPENDENT CLP PROTEASE"/>
    <property type="match status" value="1"/>
</dbReference>
<dbReference type="PANTHER" id="PTHR11638:SF86">
    <property type="entry name" value="CHAPERONE PROTEIN CLPB4, MITOCHONDRIAL"/>
    <property type="match status" value="1"/>
</dbReference>
<protein>
    <submittedName>
        <fullName evidence="3">Uncharacterized protein</fullName>
    </submittedName>
</protein>
<organism evidence="3 4">
    <name type="scientific">Trapa natans</name>
    <name type="common">Water chestnut</name>
    <dbReference type="NCBI Taxonomy" id="22666"/>
    <lineage>
        <taxon>Eukaryota</taxon>
        <taxon>Viridiplantae</taxon>
        <taxon>Streptophyta</taxon>
        <taxon>Embryophyta</taxon>
        <taxon>Tracheophyta</taxon>
        <taxon>Spermatophyta</taxon>
        <taxon>Magnoliopsida</taxon>
        <taxon>eudicotyledons</taxon>
        <taxon>Gunneridae</taxon>
        <taxon>Pentapetalae</taxon>
        <taxon>rosids</taxon>
        <taxon>malvids</taxon>
        <taxon>Myrtales</taxon>
        <taxon>Lythraceae</taxon>
        <taxon>Trapa</taxon>
    </lineage>
</organism>